<keyword evidence="1" id="KW-0472">Membrane</keyword>
<dbReference type="EMBL" id="ACQT01000390">
    <property type="protein sequence ID" value="EER57989.1"/>
    <property type="molecule type" value="Genomic_DNA"/>
</dbReference>
<name>C5TC11_ACIDE</name>
<feature type="transmembrane region" description="Helical" evidence="1">
    <location>
        <begin position="32"/>
        <end position="51"/>
    </location>
</feature>
<organism evidence="2 3">
    <name type="scientific">Acidovorax delafieldii 2AN</name>
    <dbReference type="NCBI Taxonomy" id="573060"/>
    <lineage>
        <taxon>Bacteria</taxon>
        <taxon>Pseudomonadati</taxon>
        <taxon>Pseudomonadota</taxon>
        <taxon>Betaproteobacteria</taxon>
        <taxon>Burkholderiales</taxon>
        <taxon>Comamonadaceae</taxon>
        <taxon>Acidovorax</taxon>
    </lineage>
</organism>
<evidence type="ECO:0000313" key="3">
    <source>
        <dbReference type="Proteomes" id="UP000003856"/>
    </source>
</evidence>
<keyword evidence="1" id="KW-1133">Transmembrane helix</keyword>
<dbReference type="Proteomes" id="UP000003856">
    <property type="component" value="Unassembled WGS sequence"/>
</dbReference>
<proteinExistence type="predicted"/>
<evidence type="ECO:0000256" key="1">
    <source>
        <dbReference type="SAM" id="Phobius"/>
    </source>
</evidence>
<dbReference type="AlphaFoldDB" id="C5TC11"/>
<keyword evidence="1" id="KW-0812">Transmembrane</keyword>
<gene>
    <name evidence="2" type="ORF">AcdelDRAFT_4441</name>
</gene>
<protein>
    <submittedName>
        <fullName evidence="2">Tetratricopeptide TPR_4</fullName>
    </submittedName>
</protein>
<keyword evidence="3" id="KW-1185">Reference proteome</keyword>
<reference evidence="2 3" key="1">
    <citation type="submission" date="2009-05" db="EMBL/GenBank/DDBJ databases">
        <title>The draft genome of Acidovorax delafieldii 2AN.</title>
        <authorList>
            <consortium name="US DOE Joint Genome Institute (JGI-PGF)"/>
            <person name="Lucas S."/>
            <person name="Copeland A."/>
            <person name="Lapidus A."/>
            <person name="Glavina del Rio T."/>
            <person name="Tice H."/>
            <person name="Bruce D."/>
            <person name="Goodwin L."/>
            <person name="Pitluck S."/>
            <person name="Larimer F."/>
            <person name="Land M.L."/>
            <person name="Hauser L."/>
            <person name="Shelobolina E.S."/>
            <person name="Picardal F."/>
            <person name="Roden E."/>
            <person name="Emerson D."/>
        </authorList>
    </citation>
    <scope>NUCLEOTIDE SEQUENCE [LARGE SCALE GENOMIC DNA]</scope>
    <source>
        <strain evidence="2 3">2AN</strain>
    </source>
</reference>
<accession>C5TC11</accession>
<sequence>MGDSQRTVQRALADLEATGQVRAIGQARARRWLAAPLVGFTTILLLPTAQANP</sequence>
<dbReference type="PATRIC" id="fig|573060.9.peg.480"/>
<comment type="caution">
    <text evidence="2">The sequence shown here is derived from an EMBL/GenBank/DDBJ whole genome shotgun (WGS) entry which is preliminary data.</text>
</comment>
<evidence type="ECO:0000313" key="2">
    <source>
        <dbReference type="EMBL" id="EER57989.1"/>
    </source>
</evidence>